<dbReference type="AlphaFoldDB" id="A0AAV4U6D4"/>
<evidence type="ECO:0000313" key="3">
    <source>
        <dbReference type="Proteomes" id="UP001054837"/>
    </source>
</evidence>
<evidence type="ECO:0000313" key="2">
    <source>
        <dbReference type="EMBL" id="GIY53312.1"/>
    </source>
</evidence>
<accession>A0AAV4U6D4</accession>
<feature type="compositionally biased region" description="Polar residues" evidence="1">
    <location>
        <begin position="24"/>
        <end position="39"/>
    </location>
</feature>
<reference evidence="2 3" key="1">
    <citation type="submission" date="2021-06" db="EMBL/GenBank/DDBJ databases">
        <title>Caerostris darwini draft genome.</title>
        <authorList>
            <person name="Kono N."/>
            <person name="Arakawa K."/>
        </authorList>
    </citation>
    <scope>NUCLEOTIDE SEQUENCE [LARGE SCALE GENOMIC DNA]</scope>
</reference>
<feature type="region of interest" description="Disordered" evidence="1">
    <location>
        <begin position="11"/>
        <end position="129"/>
    </location>
</feature>
<comment type="caution">
    <text evidence="2">The sequence shown here is derived from an EMBL/GenBank/DDBJ whole genome shotgun (WGS) entry which is preliminary data.</text>
</comment>
<feature type="compositionally biased region" description="Polar residues" evidence="1">
    <location>
        <begin position="56"/>
        <end position="104"/>
    </location>
</feature>
<dbReference type="Proteomes" id="UP001054837">
    <property type="component" value="Unassembled WGS sequence"/>
</dbReference>
<gene>
    <name evidence="2" type="ORF">CDAR_39411</name>
</gene>
<organism evidence="2 3">
    <name type="scientific">Caerostris darwini</name>
    <dbReference type="NCBI Taxonomy" id="1538125"/>
    <lineage>
        <taxon>Eukaryota</taxon>
        <taxon>Metazoa</taxon>
        <taxon>Ecdysozoa</taxon>
        <taxon>Arthropoda</taxon>
        <taxon>Chelicerata</taxon>
        <taxon>Arachnida</taxon>
        <taxon>Araneae</taxon>
        <taxon>Araneomorphae</taxon>
        <taxon>Entelegynae</taxon>
        <taxon>Araneoidea</taxon>
        <taxon>Araneidae</taxon>
        <taxon>Caerostris</taxon>
    </lineage>
</organism>
<protein>
    <submittedName>
        <fullName evidence="2">Uncharacterized protein</fullName>
    </submittedName>
</protein>
<evidence type="ECO:0000256" key="1">
    <source>
        <dbReference type="SAM" id="MobiDB-lite"/>
    </source>
</evidence>
<sequence>MNFSLFLINHNPDLFPGKKPQPQLRASSISTIGDYSTPVTEKFHSTPKTEFPGVDSRSTTTAESAVKTSTSSPEDYGSTAFSTSQPTSETDNESSTTMKVTSSETKSDEAVSKSTTGMVSTDNSVGHLR</sequence>
<name>A0AAV4U6D4_9ARAC</name>
<feature type="compositionally biased region" description="Polar residues" evidence="1">
    <location>
        <begin position="112"/>
        <end position="129"/>
    </location>
</feature>
<keyword evidence="3" id="KW-1185">Reference proteome</keyword>
<proteinExistence type="predicted"/>
<dbReference type="EMBL" id="BPLQ01010754">
    <property type="protein sequence ID" value="GIY53312.1"/>
    <property type="molecule type" value="Genomic_DNA"/>
</dbReference>